<evidence type="ECO:0000313" key="3">
    <source>
        <dbReference type="Proteomes" id="UP000077363"/>
    </source>
</evidence>
<dbReference type="PATRIC" id="fig|1182568.3.peg.1645"/>
<feature type="compositionally biased region" description="Basic and acidic residues" evidence="1">
    <location>
        <begin position="196"/>
        <end position="206"/>
    </location>
</feature>
<evidence type="ECO:0000313" key="2">
    <source>
        <dbReference type="EMBL" id="ANE43704.1"/>
    </source>
</evidence>
<feature type="compositionally biased region" description="Basic and acidic residues" evidence="1">
    <location>
        <begin position="179"/>
        <end position="189"/>
    </location>
</feature>
<sequence length="206" mass="22575">MSAKPEKVPLNPAGFLATQDLKERGWTAALIAKFLGTHDGTRPNGLKMGRRKLPPVKLYAEARVEEAERDENFLIGQARAADARERAEKAKAARTQARAALLEAAASSYRPTIHPEPLRKGAVKKAREPYLPKLEELQARLEAEIGKVSAAESATLAGLLRARLDTALAAAYDWYPDPAAKKPEPEAKSGKAGKAKASDWRKWDWD</sequence>
<dbReference type="EMBL" id="CP011387">
    <property type="protein sequence ID" value="ANE43704.1"/>
    <property type="molecule type" value="Genomic_DNA"/>
</dbReference>
<gene>
    <name evidence="2" type="ORF">SU48_07920</name>
</gene>
<protein>
    <submittedName>
        <fullName evidence="2">Uncharacterized protein</fullName>
    </submittedName>
</protein>
<name>A0A172T9S2_9DEIO</name>
<dbReference type="Proteomes" id="UP000077363">
    <property type="component" value="Chromosome"/>
</dbReference>
<evidence type="ECO:0000256" key="1">
    <source>
        <dbReference type="SAM" id="MobiDB-lite"/>
    </source>
</evidence>
<organism evidence="2 3">
    <name type="scientific">Deinococcus puniceus</name>
    <dbReference type="NCBI Taxonomy" id="1182568"/>
    <lineage>
        <taxon>Bacteria</taxon>
        <taxon>Thermotogati</taxon>
        <taxon>Deinococcota</taxon>
        <taxon>Deinococci</taxon>
        <taxon>Deinococcales</taxon>
        <taxon>Deinococcaceae</taxon>
        <taxon>Deinococcus</taxon>
    </lineage>
</organism>
<dbReference type="OrthoDB" id="74111at2"/>
<keyword evidence="3" id="KW-1185">Reference proteome</keyword>
<accession>A0A172T9S2</accession>
<dbReference type="KEGG" id="dpu:SU48_07920"/>
<dbReference type="RefSeq" id="WP_064014774.1">
    <property type="nucleotide sequence ID" value="NZ_CP011387.1"/>
</dbReference>
<proteinExistence type="predicted"/>
<reference evidence="2 3" key="1">
    <citation type="submission" date="2015-01" db="EMBL/GenBank/DDBJ databases">
        <title>Deinococcus puniceus/DY1/ whole genome sequencing.</title>
        <authorList>
            <person name="Kim M.K."/>
            <person name="Srinivasan S."/>
            <person name="Lee J.-J."/>
        </authorList>
    </citation>
    <scope>NUCLEOTIDE SEQUENCE [LARGE SCALE GENOMIC DNA]</scope>
    <source>
        <strain evidence="2 3">DY1</strain>
    </source>
</reference>
<dbReference type="AlphaFoldDB" id="A0A172T9S2"/>
<feature type="region of interest" description="Disordered" evidence="1">
    <location>
        <begin position="176"/>
        <end position="206"/>
    </location>
</feature>
<dbReference type="STRING" id="1182568.SU48_07920"/>